<reference evidence="18 19" key="1">
    <citation type="submission" date="2017-12" db="EMBL/GenBank/DDBJ databases">
        <title>Hemimetabolous genomes reveal molecular basis of termite eusociality.</title>
        <authorList>
            <person name="Harrison M.C."/>
            <person name="Jongepier E."/>
            <person name="Robertson H.M."/>
            <person name="Arning N."/>
            <person name="Bitard-Feildel T."/>
            <person name="Chao H."/>
            <person name="Childers C.P."/>
            <person name="Dinh H."/>
            <person name="Doddapaneni H."/>
            <person name="Dugan S."/>
            <person name="Gowin J."/>
            <person name="Greiner C."/>
            <person name="Han Y."/>
            <person name="Hu H."/>
            <person name="Hughes D.S.T."/>
            <person name="Huylmans A.-K."/>
            <person name="Kemena C."/>
            <person name="Kremer L.P.M."/>
            <person name="Lee S.L."/>
            <person name="Lopez-Ezquerra A."/>
            <person name="Mallet L."/>
            <person name="Monroy-Kuhn J.M."/>
            <person name="Moser A."/>
            <person name="Murali S.C."/>
            <person name="Muzny D.M."/>
            <person name="Otani S."/>
            <person name="Piulachs M.-D."/>
            <person name="Poelchau M."/>
            <person name="Qu J."/>
            <person name="Schaub F."/>
            <person name="Wada-Katsumata A."/>
            <person name="Worley K.C."/>
            <person name="Xie Q."/>
            <person name="Ylla G."/>
            <person name="Poulsen M."/>
            <person name="Gibbs R.A."/>
            <person name="Schal C."/>
            <person name="Richards S."/>
            <person name="Belles X."/>
            <person name="Korb J."/>
            <person name="Bornberg-Bauer E."/>
        </authorList>
    </citation>
    <scope>NUCLEOTIDE SEQUENCE [LARGE SCALE GENOMIC DNA]</scope>
    <source>
        <tissue evidence="18">Whole body</tissue>
    </source>
</reference>
<evidence type="ECO:0000256" key="12">
    <source>
        <dbReference type="ARBA" id="ARBA00023204"/>
    </source>
</evidence>
<dbReference type="SMART" id="SM00734">
    <property type="entry name" value="ZnF_Rad18"/>
    <property type="match status" value="3"/>
</dbReference>
<keyword evidence="9" id="KW-0378">Hydrolase</keyword>
<keyword evidence="10" id="KW-0862">Zinc</keyword>
<evidence type="ECO:0000256" key="10">
    <source>
        <dbReference type="ARBA" id="ARBA00022833"/>
    </source>
</evidence>
<evidence type="ECO:0000256" key="6">
    <source>
        <dbReference type="ARBA" id="ARBA00022723"/>
    </source>
</evidence>
<accession>A0A2J7PS60</accession>
<feature type="domain" description="SprT-like" evidence="16">
    <location>
        <begin position="49"/>
        <end position="218"/>
    </location>
</feature>
<keyword evidence="4" id="KW-0158">Chromosome</keyword>
<evidence type="ECO:0000256" key="15">
    <source>
        <dbReference type="SAM" id="MobiDB-lite"/>
    </source>
</evidence>
<organism evidence="18 19">
    <name type="scientific">Cryptotermes secundus</name>
    <dbReference type="NCBI Taxonomy" id="105785"/>
    <lineage>
        <taxon>Eukaryota</taxon>
        <taxon>Metazoa</taxon>
        <taxon>Ecdysozoa</taxon>
        <taxon>Arthropoda</taxon>
        <taxon>Hexapoda</taxon>
        <taxon>Insecta</taxon>
        <taxon>Pterygota</taxon>
        <taxon>Neoptera</taxon>
        <taxon>Polyneoptera</taxon>
        <taxon>Dictyoptera</taxon>
        <taxon>Blattodea</taxon>
        <taxon>Blattoidea</taxon>
        <taxon>Termitoidae</taxon>
        <taxon>Kalotermitidae</taxon>
        <taxon>Cryptotermitinae</taxon>
        <taxon>Cryptotermes</taxon>
    </lineage>
</organism>
<keyword evidence="5" id="KW-0645">Protease</keyword>
<dbReference type="GO" id="GO:0006281">
    <property type="term" value="P:DNA repair"/>
    <property type="evidence" value="ECO:0007669"/>
    <property type="project" value="UniProtKB-KW"/>
</dbReference>
<dbReference type="InterPro" id="IPR055220">
    <property type="entry name" value="SPRTN_ZBD"/>
</dbReference>
<feature type="domain" description="UBZ4-type" evidence="17">
    <location>
        <begin position="541"/>
        <end position="564"/>
    </location>
</feature>
<feature type="region of interest" description="Disordered" evidence="15">
    <location>
        <begin position="434"/>
        <end position="456"/>
    </location>
</feature>
<keyword evidence="13" id="KW-0539">Nucleus</keyword>
<feature type="compositionally biased region" description="Polar residues" evidence="15">
    <location>
        <begin position="439"/>
        <end position="456"/>
    </location>
</feature>
<comment type="subcellular location">
    <subcellularLocation>
        <location evidence="2">Chromosome</location>
    </subcellularLocation>
    <subcellularLocation>
        <location evidence="1">Nucleus</location>
    </subcellularLocation>
</comment>
<dbReference type="InParanoid" id="A0A2J7PS60"/>
<evidence type="ECO:0000313" key="19">
    <source>
        <dbReference type="Proteomes" id="UP000235965"/>
    </source>
</evidence>
<keyword evidence="6" id="KW-0479">Metal-binding</keyword>
<dbReference type="GO" id="GO:0003697">
    <property type="term" value="F:single-stranded DNA binding"/>
    <property type="evidence" value="ECO:0007669"/>
    <property type="project" value="InterPro"/>
</dbReference>
<evidence type="ECO:0000256" key="13">
    <source>
        <dbReference type="ARBA" id="ARBA00023242"/>
    </source>
</evidence>
<dbReference type="InterPro" id="IPR006640">
    <property type="entry name" value="SprT-like_domain"/>
</dbReference>
<evidence type="ECO:0000256" key="5">
    <source>
        <dbReference type="ARBA" id="ARBA00022670"/>
    </source>
</evidence>
<keyword evidence="7" id="KW-0227">DNA damage</keyword>
<dbReference type="GO" id="GO:0006508">
    <property type="term" value="P:proteolysis"/>
    <property type="evidence" value="ECO:0007669"/>
    <property type="project" value="UniProtKB-KW"/>
</dbReference>
<evidence type="ECO:0000256" key="1">
    <source>
        <dbReference type="ARBA" id="ARBA00004123"/>
    </source>
</evidence>
<feature type="domain" description="UBZ4-type" evidence="17">
    <location>
        <begin position="596"/>
        <end position="619"/>
    </location>
</feature>
<keyword evidence="12" id="KW-0234">DNA repair</keyword>
<dbReference type="Pfam" id="PF10263">
    <property type="entry name" value="SprT-like"/>
    <property type="match status" value="1"/>
</dbReference>
<evidence type="ECO:0000256" key="3">
    <source>
        <dbReference type="ARBA" id="ARBA00010724"/>
    </source>
</evidence>
<keyword evidence="19" id="KW-1185">Reference proteome</keyword>
<evidence type="ECO:0000256" key="4">
    <source>
        <dbReference type="ARBA" id="ARBA00022454"/>
    </source>
</evidence>
<dbReference type="STRING" id="105785.A0A2J7PS60"/>
<dbReference type="OrthoDB" id="5236983at2759"/>
<evidence type="ECO:0000256" key="11">
    <source>
        <dbReference type="ARBA" id="ARBA00023049"/>
    </source>
</evidence>
<dbReference type="GO" id="GO:0005694">
    <property type="term" value="C:chromosome"/>
    <property type="evidence" value="ECO:0007669"/>
    <property type="project" value="UniProtKB-SubCell"/>
</dbReference>
<dbReference type="Gene3D" id="3.30.160.60">
    <property type="entry name" value="Classic Zinc Finger"/>
    <property type="match status" value="1"/>
</dbReference>
<dbReference type="PANTHER" id="PTHR21220">
    <property type="entry name" value="DNA-DEPENDENT METALLOPROTEASE SPRTN"/>
    <property type="match status" value="1"/>
</dbReference>
<feature type="compositionally biased region" description="Low complexity" evidence="15">
    <location>
        <begin position="319"/>
        <end position="328"/>
    </location>
</feature>
<dbReference type="GO" id="GO:0004222">
    <property type="term" value="F:metalloendopeptidase activity"/>
    <property type="evidence" value="ECO:0007669"/>
    <property type="project" value="InterPro"/>
</dbReference>
<gene>
    <name evidence="18" type="ORF">B7P43_G09594</name>
</gene>
<evidence type="ECO:0000256" key="7">
    <source>
        <dbReference type="ARBA" id="ARBA00022763"/>
    </source>
</evidence>
<dbReference type="GO" id="GO:0008270">
    <property type="term" value="F:zinc ion binding"/>
    <property type="evidence" value="ECO:0007669"/>
    <property type="project" value="UniProtKB-KW"/>
</dbReference>
<evidence type="ECO:0000256" key="8">
    <source>
        <dbReference type="ARBA" id="ARBA00022771"/>
    </source>
</evidence>
<dbReference type="GO" id="GO:0031593">
    <property type="term" value="F:polyubiquitin modification-dependent protein binding"/>
    <property type="evidence" value="ECO:0007669"/>
    <property type="project" value="TreeGrafter"/>
</dbReference>
<evidence type="ECO:0000256" key="9">
    <source>
        <dbReference type="ARBA" id="ARBA00022801"/>
    </source>
</evidence>
<dbReference type="InterPro" id="IPR044245">
    <property type="entry name" value="Spartan"/>
</dbReference>
<keyword evidence="11" id="KW-0482">Metalloprotease</keyword>
<feature type="region of interest" description="Disordered" evidence="15">
    <location>
        <begin position="308"/>
        <end position="334"/>
    </location>
</feature>
<name>A0A2J7PS60_9NEOP</name>
<dbReference type="PANTHER" id="PTHR21220:SF0">
    <property type="entry name" value="DNA-DEPENDENT METALLOPROTEASE SPRTN"/>
    <property type="match status" value="1"/>
</dbReference>
<protein>
    <recommendedName>
        <fullName evidence="14">Protein with SprT-like domain at the N terminus</fullName>
    </recommendedName>
</protein>
<comment type="similarity">
    <text evidence="3">Belongs to the Spartan family.</text>
</comment>
<evidence type="ECO:0000256" key="14">
    <source>
        <dbReference type="ARBA" id="ARBA00030396"/>
    </source>
</evidence>
<evidence type="ECO:0000256" key="2">
    <source>
        <dbReference type="ARBA" id="ARBA00004286"/>
    </source>
</evidence>
<dbReference type="Proteomes" id="UP000235965">
    <property type="component" value="Unassembled WGS sequence"/>
</dbReference>
<feature type="domain" description="UBZ4-type" evidence="17">
    <location>
        <begin position="493"/>
        <end position="516"/>
    </location>
</feature>
<keyword evidence="8" id="KW-0863">Zinc-finger</keyword>
<dbReference type="InterPro" id="IPR006642">
    <property type="entry name" value="Rad18_UBZ4"/>
</dbReference>
<sequence length="622" mass="69170">MFQLKPESVISSHTNKIPDIKYKENSNKKKSPKKTSIVDPSWEYVDPTPDIHALFTQFDNRFFWGKLRTVEVRWSPRMTSCAGLCHYEGRGGLCSVRLSIPLLKLRPRKDLVQTLLHEMIHAYLFVTHNNRDREGHGPEFSKHMHRINKEAGTNITIFHSFHDEVKLYQQHWWRCDGPCQRRPPYFGMVKRAMNRAPGPNDFWWEEHQATCGGRYVKVHEPPGFSEKKAKQISKKSVSASSGGKSDIRNFFPFHGKGNMLGNSSTDGVGGTEKTFSKLSDKSQASVCRSITDNVTGFRNLFNKNVNAAGSHDRQKMNDSSNGGVSSGSIHKKSGIGDKARTLSHENKDIARPGRFVGTLANRGGGTLIVTAKGRNKGASNVKTVNGNLYDGNKLISNFVPFSGKGHTLGAGSEIRRVSHSREFETIASNSMKNHVISEDSVQSSSNRASPNEVTSSKRYGSAIQYDVKKRMKNQSVSDFSVDPGKHSASNDSNVKCPVCNSDIRELDINTHLDSCLGTCCDDDEPMVIDNCSVKLETDSEMIKCPACNSEMLKCDLNIHLDMCLGSVFGSASVDDDDDDDYWGHKRSVSVKPGCNAYPCPCCAMLVKDTEMNMHLEHCLTET</sequence>
<dbReference type="GO" id="GO:0005634">
    <property type="term" value="C:nucleus"/>
    <property type="evidence" value="ECO:0007669"/>
    <property type="project" value="UniProtKB-SubCell"/>
</dbReference>
<proteinExistence type="inferred from homology"/>
<dbReference type="EMBL" id="NEVH01021938">
    <property type="protein sequence ID" value="PNF19173.1"/>
    <property type="molecule type" value="Genomic_DNA"/>
</dbReference>
<dbReference type="SMART" id="SM00731">
    <property type="entry name" value="SprT"/>
    <property type="match status" value="1"/>
</dbReference>
<evidence type="ECO:0000259" key="16">
    <source>
        <dbReference type="SMART" id="SM00731"/>
    </source>
</evidence>
<dbReference type="Pfam" id="PF22934">
    <property type="entry name" value="SPRTN_ZBD"/>
    <property type="match status" value="1"/>
</dbReference>
<dbReference type="AlphaFoldDB" id="A0A2J7PS60"/>
<comment type="caution">
    <text evidence="18">The sequence shown here is derived from an EMBL/GenBank/DDBJ whole genome shotgun (WGS) entry which is preliminary data.</text>
</comment>
<evidence type="ECO:0000313" key="18">
    <source>
        <dbReference type="EMBL" id="PNF19173.1"/>
    </source>
</evidence>
<evidence type="ECO:0000259" key="17">
    <source>
        <dbReference type="SMART" id="SM00734"/>
    </source>
</evidence>